<evidence type="ECO:0000313" key="9">
    <source>
        <dbReference type="Proteomes" id="UP000268469"/>
    </source>
</evidence>
<dbReference type="PROSITE" id="PS01278">
    <property type="entry name" value="MTTASE_RADICAL"/>
    <property type="match status" value="1"/>
</dbReference>
<name>A0A660SG80_UNCW3</name>
<comment type="caution">
    <text evidence="8">The sequence shown here is derived from an EMBL/GenBank/DDBJ whole genome shotgun (WGS) entry which is preliminary data.</text>
</comment>
<evidence type="ECO:0000256" key="2">
    <source>
        <dbReference type="ARBA" id="ARBA00022485"/>
    </source>
</evidence>
<dbReference type="SFLD" id="SFLDG01082">
    <property type="entry name" value="B12-binding_domain_containing"/>
    <property type="match status" value="1"/>
</dbReference>
<evidence type="ECO:0000256" key="4">
    <source>
        <dbReference type="ARBA" id="ARBA00022723"/>
    </source>
</evidence>
<reference evidence="8 9" key="1">
    <citation type="submission" date="2018-06" db="EMBL/GenBank/DDBJ databases">
        <title>Extensive metabolic versatility and redundancy in microbially diverse, dynamic hydrothermal sediments.</title>
        <authorList>
            <person name="Dombrowski N."/>
            <person name="Teske A."/>
            <person name="Baker B.J."/>
        </authorList>
    </citation>
    <scope>NUCLEOTIDE SEQUENCE [LARGE SCALE GENOMIC DNA]</scope>
    <source>
        <strain evidence="8">B36_G15</strain>
    </source>
</reference>
<sequence length="338" mass="37783">MRILAPRTSRYSITRLLSVLEKRGVDPATLDLSLFSFMTGDLGWLRRRLDAPGYKVAGGPHPSGDPDGTKGLGFDLVVVGEGESVLERIIAGERPEGIIKGEPLPLELYPPFSFRFQRFGPIELIRGCPHRCAFCQTPRIFGPVRRRDPDDVCYWMRKLVEVGIGDIRFIAPDGLAYGIEDLKKIFEARPEGARIFFGSFPSELRPESVTESGIELIRRFCSNRRVIIGGQAGSDELLRRIDRGHGVAAIFKAVRIITRSGLIPIVDMIFGLPGEREFEAETIRFLEDITREGAIIHAHYFTPLPGTDLAHARPEDTSYLNPICGRLAREGKLFGSWH</sequence>
<dbReference type="AlphaFoldDB" id="A0A660SG80"/>
<dbReference type="GO" id="GO:0003824">
    <property type="term" value="F:catalytic activity"/>
    <property type="evidence" value="ECO:0007669"/>
    <property type="project" value="InterPro"/>
</dbReference>
<dbReference type="GO" id="GO:0051539">
    <property type="term" value="F:4 iron, 4 sulfur cluster binding"/>
    <property type="evidence" value="ECO:0007669"/>
    <property type="project" value="UniProtKB-KW"/>
</dbReference>
<dbReference type="Gene3D" id="3.80.30.20">
    <property type="entry name" value="tm_1862 like domain"/>
    <property type="match status" value="1"/>
</dbReference>
<dbReference type="InterPro" id="IPR058240">
    <property type="entry name" value="rSAM_sf"/>
</dbReference>
<dbReference type="InterPro" id="IPR007197">
    <property type="entry name" value="rSAM"/>
</dbReference>
<dbReference type="PROSITE" id="PS51918">
    <property type="entry name" value="RADICAL_SAM"/>
    <property type="match status" value="1"/>
</dbReference>
<comment type="cofactor">
    <cofactor evidence="1">
        <name>[4Fe-4S] cluster</name>
        <dbReference type="ChEBI" id="CHEBI:49883"/>
    </cofactor>
</comment>
<keyword evidence="3" id="KW-0949">S-adenosyl-L-methionine</keyword>
<dbReference type="InterPro" id="IPR020612">
    <property type="entry name" value="Methylthiotransferase_CS"/>
</dbReference>
<dbReference type="Proteomes" id="UP000268469">
    <property type="component" value="Unassembled WGS sequence"/>
</dbReference>
<dbReference type="EMBL" id="QNBE01000114">
    <property type="protein sequence ID" value="RKX68990.1"/>
    <property type="molecule type" value="Genomic_DNA"/>
</dbReference>
<dbReference type="InterPro" id="IPR023980">
    <property type="entry name" value="CHP04013_B12-bd/rSAM"/>
</dbReference>
<protein>
    <submittedName>
        <fullName evidence="8">TIGR04013 family B12-binding domain/radical SAM domain-containing protein</fullName>
    </submittedName>
</protein>
<dbReference type="Pfam" id="PF04055">
    <property type="entry name" value="Radical_SAM"/>
    <property type="match status" value="1"/>
</dbReference>
<evidence type="ECO:0000313" key="8">
    <source>
        <dbReference type="EMBL" id="RKX68990.1"/>
    </source>
</evidence>
<proteinExistence type="predicted"/>
<dbReference type="GO" id="GO:0046872">
    <property type="term" value="F:metal ion binding"/>
    <property type="evidence" value="ECO:0007669"/>
    <property type="project" value="UniProtKB-KW"/>
</dbReference>
<keyword evidence="6" id="KW-0411">Iron-sulfur</keyword>
<dbReference type="InterPro" id="IPR023404">
    <property type="entry name" value="rSAM_horseshoe"/>
</dbReference>
<dbReference type="Gene3D" id="3.40.50.280">
    <property type="entry name" value="Cobalamin-binding domain"/>
    <property type="match status" value="1"/>
</dbReference>
<dbReference type="PANTHER" id="PTHR43409">
    <property type="entry name" value="ANAEROBIC MAGNESIUM-PROTOPORPHYRIN IX MONOMETHYL ESTER CYCLASE-RELATED"/>
    <property type="match status" value="1"/>
</dbReference>
<feature type="domain" description="Radical SAM core" evidence="7">
    <location>
        <begin position="114"/>
        <end position="338"/>
    </location>
</feature>
<keyword evidence="2" id="KW-0004">4Fe-4S</keyword>
<gene>
    <name evidence="8" type="ORF">DRP53_09510</name>
</gene>
<evidence type="ECO:0000256" key="5">
    <source>
        <dbReference type="ARBA" id="ARBA00023004"/>
    </source>
</evidence>
<dbReference type="SFLD" id="SFLDS00029">
    <property type="entry name" value="Radical_SAM"/>
    <property type="match status" value="1"/>
</dbReference>
<keyword evidence="5" id="KW-0408">Iron</keyword>
<evidence type="ECO:0000256" key="6">
    <source>
        <dbReference type="ARBA" id="ARBA00023014"/>
    </source>
</evidence>
<dbReference type="PANTHER" id="PTHR43409:SF17">
    <property type="entry name" value="METHYLTHIOTRANSFERASE MJ0865-RELATED"/>
    <property type="match status" value="1"/>
</dbReference>
<accession>A0A660SG80</accession>
<dbReference type="InterPro" id="IPR006638">
    <property type="entry name" value="Elp3/MiaA/NifB-like_rSAM"/>
</dbReference>
<dbReference type="SMART" id="SM00729">
    <property type="entry name" value="Elp3"/>
    <property type="match status" value="1"/>
</dbReference>
<evidence type="ECO:0000259" key="7">
    <source>
        <dbReference type="PROSITE" id="PS51918"/>
    </source>
</evidence>
<evidence type="ECO:0000256" key="3">
    <source>
        <dbReference type="ARBA" id="ARBA00022691"/>
    </source>
</evidence>
<organism evidence="8 9">
    <name type="scientific">candidate division WOR-3 bacterium</name>
    <dbReference type="NCBI Taxonomy" id="2052148"/>
    <lineage>
        <taxon>Bacteria</taxon>
        <taxon>Bacteria division WOR-3</taxon>
    </lineage>
</organism>
<evidence type="ECO:0000256" key="1">
    <source>
        <dbReference type="ARBA" id="ARBA00001966"/>
    </source>
</evidence>
<keyword evidence="4" id="KW-0479">Metal-binding</keyword>
<dbReference type="CDD" id="cd01335">
    <property type="entry name" value="Radical_SAM"/>
    <property type="match status" value="1"/>
</dbReference>
<dbReference type="InterPro" id="IPR051198">
    <property type="entry name" value="BchE-like"/>
</dbReference>
<dbReference type="SUPFAM" id="SSF102114">
    <property type="entry name" value="Radical SAM enzymes"/>
    <property type="match status" value="1"/>
</dbReference>
<dbReference type="NCBIfam" id="TIGR04013">
    <property type="entry name" value="B12_SAM_MJ_1487"/>
    <property type="match status" value="1"/>
</dbReference>